<dbReference type="PANTHER" id="PTHR11590:SF50">
    <property type="entry name" value="PROTEIN-GLUTAMINE GAMMA-GLUTAMYLTRANSFERASE 6"/>
    <property type="match status" value="1"/>
</dbReference>
<dbReference type="SUPFAM" id="SSF81296">
    <property type="entry name" value="E set domains"/>
    <property type="match status" value="1"/>
</dbReference>
<evidence type="ECO:0000256" key="9">
    <source>
        <dbReference type="PIRSR" id="PIRSR000459-2"/>
    </source>
</evidence>
<dbReference type="Gene3D" id="2.60.40.10">
    <property type="entry name" value="Immunoglobulins"/>
    <property type="match status" value="3"/>
</dbReference>
<proteinExistence type="inferred from homology"/>
<dbReference type="Pfam" id="PF01841">
    <property type="entry name" value="Transglut_core"/>
    <property type="match status" value="1"/>
</dbReference>
<evidence type="ECO:0000256" key="7">
    <source>
        <dbReference type="ARBA" id="ARBA00051843"/>
    </source>
</evidence>
<dbReference type="Pfam" id="PF00868">
    <property type="entry name" value="Transglut_N"/>
    <property type="match status" value="1"/>
</dbReference>
<evidence type="ECO:0000259" key="10">
    <source>
        <dbReference type="SMART" id="SM00460"/>
    </source>
</evidence>
<dbReference type="Ensembl" id="ENSCWAT00000015267.1">
    <property type="protein sequence ID" value="ENSCWAP00000014069.1"/>
    <property type="gene ID" value="ENSCWAG00000010767.1"/>
</dbReference>
<protein>
    <recommendedName>
        <fullName evidence="6">protein-glutamine gamma-glutamyltransferase</fullName>
        <ecNumber evidence="6">2.3.2.13</ecNumber>
    </recommendedName>
</protein>
<evidence type="ECO:0000256" key="1">
    <source>
        <dbReference type="ARBA" id="ARBA00005968"/>
    </source>
</evidence>
<feature type="active site" evidence="8">
    <location>
        <position position="356"/>
    </location>
</feature>
<feature type="binding site" evidence="9">
    <location>
        <position position="450"/>
    </location>
    <ligand>
        <name>Ca(2+)</name>
        <dbReference type="ChEBI" id="CHEBI:29108"/>
    </ligand>
</feature>
<dbReference type="GO" id="GO:0005737">
    <property type="term" value="C:cytoplasm"/>
    <property type="evidence" value="ECO:0007669"/>
    <property type="project" value="Ensembl"/>
</dbReference>
<evidence type="ECO:0000256" key="4">
    <source>
        <dbReference type="ARBA" id="ARBA00022837"/>
    </source>
</evidence>
<dbReference type="SMART" id="SM00460">
    <property type="entry name" value="TGc"/>
    <property type="match status" value="1"/>
</dbReference>
<dbReference type="InterPro" id="IPR013783">
    <property type="entry name" value="Ig-like_fold"/>
</dbReference>
<dbReference type="InterPro" id="IPR002931">
    <property type="entry name" value="Transglutaminase-like"/>
</dbReference>
<evidence type="ECO:0000313" key="11">
    <source>
        <dbReference type="Ensembl" id="ENSCWAP00000014069.1"/>
    </source>
</evidence>
<feature type="domain" description="Transglutaminase-like" evidence="10">
    <location>
        <begin position="266"/>
        <end position="359"/>
    </location>
</feature>
<dbReference type="AlphaFoldDB" id="A0A8C3WGY1"/>
<keyword evidence="3 9" id="KW-0479">Metal-binding</keyword>
<dbReference type="FunFam" id="2.60.40.10:FF:000171">
    <property type="entry name" value="protein-glutamine gamma-glutamyltransferase 6"/>
    <property type="match status" value="1"/>
</dbReference>
<evidence type="ECO:0000256" key="5">
    <source>
        <dbReference type="ARBA" id="ARBA00023315"/>
    </source>
</evidence>
<dbReference type="InterPro" id="IPR036985">
    <property type="entry name" value="Transglutaminase-like_sf"/>
</dbReference>
<comment type="catalytic activity">
    <reaction evidence="7">
        <text>L-glutaminyl-[protein] + L-lysyl-[protein] = [protein]-L-lysyl-N(6)-5-L-glutamyl-[protein] + NH4(+)</text>
        <dbReference type="Rhea" id="RHEA:54816"/>
        <dbReference type="Rhea" id="RHEA-COMP:9752"/>
        <dbReference type="Rhea" id="RHEA-COMP:10207"/>
        <dbReference type="Rhea" id="RHEA-COMP:14005"/>
        <dbReference type="ChEBI" id="CHEBI:28938"/>
        <dbReference type="ChEBI" id="CHEBI:29969"/>
        <dbReference type="ChEBI" id="CHEBI:30011"/>
        <dbReference type="ChEBI" id="CHEBI:138370"/>
        <dbReference type="EC" id="2.3.2.13"/>
    </reaction>
</comment>
<evidence type="ECO:0000256" key="2">
    <source>
        <dbReference type="ARBA" id="ARBA00022679"/>
    </source>
</evidence>
<organism evidence="11 12">
    <name type="scientific">Catagonus wagneri</name>
    <name type="common">Chacoan peccary</name>
    <dbReference type="NCBI Taxonomy" id="51154"/>
    <lineage>
        <taxon>Eukaryota</taxon>
        <taxon>Metazoa</taxon>
        <taxon>Chordata</taxon>
        <taxon>Craniata</taxon>
        <taxon>Vertebrata</taxon>
        <taxon>Euteleostomi</taxon>
        <taxon>Mammalia</taxon>
        <taxon>Eutheria</taxon>
        <taxon>Laurasiatheria</taxon>
        <taxon>Artiodactyla</taxon>
        <taxon>Suina</taxon>
        <taxon>Tayassuidae</taxon>
        <taxon>Catagonus</taxon>
    </lineage>
</organism>
<feature type="binding site" evidence="9">
    <location>
        <position position="398"/>
    </location>
    <ligand>
        <name>Ca(2+)</name>
        <dbReference type="ChEBI" id="CHEBI:29108"/>
    </ligand>
</feature>
<dbReference type="FunFam" id="3.90.260.10:FF:000001">
    <property type="entry name" value="Protein-glutamine gamma-glutamyltransferase 2"/>
    <property type="match status" value="1"/>
</dbReference>
<dbReference type="GeneTree" id="ENSGT01050000244866"/>
<dbReference type="SUPFAM" id="SSF54001">
    <property type="entry name" value="Cysteine proteinases"/>
    <property type="match status" value="1"/>
</dbReference>
<keyword evidence="4 9" id="KW-0106">Calcium</keyword>
<comment type="cofactor">
    <cofactor evidence="9">
        <name>Ca(2+)</name>
        <dbReference type="ChEBI" id="CHEBI:29108"/>
    </cofactor>
    <text evidence="9">Binds 1 Ca(2+) ion per subunit.</text>
</comment>
<dbReference type="Gene3D" id="3.90.260.10">
    <property type="entry name" value="Transglutaminase-like"/>
    <property type="match status" value="1"/>
</dbReference>
<keyword evidence="2" id="KW-0808">Transferase</keyword>
<feature type="binding site" evidence="9">
    <location>
        <position position="445"/>
    </location>
    <ligand>
        <name>Ca(2+)</name>
        <dbReference type="ChEBI" id="CHEBI:29108"/>
    </ligand>
</feature>
<dbReference type="Pfam" id="PF00927">
    <property type="entry name" value="Transglut_C"/>
    <property type="match status" value="2"/>
</dbReference>
<dbReference type="InterPro" id="IPR001102">
    <property type="entry name" value="Transglutaminase_N"/>
</dbReference>
<accession>A0A8C3WGY1</accession>
<feature type="binding site" evidence="9">
    <location>
        <position position="396"/>
    </location>
    <ligand>
        <name>Ca(2+)</name>
        <dbReference type="ChEBI" id="CHEBI:29108"/>
    </ligand>
</feature>
<keyword evidence="5" id="KW-0012">Acyltransferase</keyword>
<evidence type="ECO:0000313" key="12">
    <source>
        <dbReference type="Proteomes" id="UP000694540"/>
    </source>
</evidence>
<dbReference type="PIRSF" id="PIRSF000459">
    <property type="entry name" value="TGM_EBP42"/>
    <property type="match status" value="1"/>
</dbReference>
<evidence type="ECO:0000256" key="8">
    <source>
        <dbReference type="PIRSR" id="PIRSR000459-1"/>
    </source>
</evidence>
<dbReference type="InterPro" id="IPR050779">
    <property type="entry name" value="Transglutaminase"/>
</dbReference>
<sequence length="706" mass="79181">MAGIRVTQVDWQRLRNSAAHHTQEYPCPELVVRRGQKFTFTLELNKSLEFAETLIFTVETGPQASEALHTKAVLQTSELEVDDGWTAVKEAQTENTMTVSLASPPDAVIGRYQLSARVSSRRKQSDRKLGKFVLLFNPWCPEDAVFLASEEERQEYVLSDSGIIFRGVEKHIRAQGWNFGQFEEDILNICLSILDRSPSHQDDPATDVSRRHDPIYITRAVSAMVNSNDDRGVVQGQWQGKYGGGTSPLQWRGSVAILHKWFKGRFKPVRYGQCWVFAGVMCTVLRCLGIATRIVSNFNSAHDTDRNLSVDKYVDSFGRTLEDLTEDSMWNFHVWNESWFARQDLGPSYNGWQVLDATPQEESEGVFRCGPASVTAIREGDLHLAHDGPFVFAEVNADYITWLWTEDGSRERVYSDTKKIGRRISTKAVGSDSRVDITSLYKYPEGSRKERQVYSKAMKKLFSLEASGRRARVRRARGRGLRRDNLLEPAAKPSITGKFKVLEPPVLGHDLRLALCLANLTSRTQRVQVNLSGATILYTRRPVAEILHTSHAVKLGPEEEKKIPVEISHSQYKEDLTEDKKILLAAMCLVTKGEKLLVEKDITLEDFITIKVLGPATVGVAVAVEVMVVNPILERVDDCMLMVEGSGLLQGQLSINVPSLEPQEKASVQFSITPSKSGPRQLQVDLISPRFPDIKGFVIIHVATAK</sequence>
<dbReference type="GO" id="GO:0003810">
    <property type="term" value="F:protein-glutamine gamma-glutamyltransferase activity"/>
    <property type="evidence" value="ECO:0007669"/>
    <property type="project" value="UniProtKB-EC"/>
</dbReference>
<reference evidence="11" key="1">
    <citation type="submission" date="2025-08" db="UniProtKB">
        <authorList>
            <consortium name="Ensembl"/>
        </authorList>
    </citation>
    <scope>IDENTIFICATION</scope>
</reference>
<dbReference type="InterPro" id="IPR013808">
    <property type="entry name" value="Transglutaminase_AS"/>
</dbReference>
<dbReference type="PROSITE" id="PS00547">
    <property type="entry name" value="TRANSGLUTAMINASES"/>
    <property type="match status" value="1"/>
</dbReference>
<dbReference type="Proteomes" id="UP000694540">
    <property type="component" value="Unplaced"/>
</dbReference>
<dbReference type="InterPro" id="IPR014756">
    <property type="entry name" value="Ig_E-set"/>
</dbReference>
<gene>
    <name evidence="11" type="primary">TGM6</name>
</gene>
<dbReference type="PANTHER" id="PTHR11590">
    <property type="entry name" value="PROTEIN-GLUTAMINE GAMMA-GLUTAMYLTRANSFERASE"/>
    <property type="match status" value="1"/>
</dbReference>
<dbReference type="InterPro" id="IPR023608">
    <property type="entry name" value="Transglutaminase_animal"/>
</dbReference>
<dbReference type="EC" id="2.3.2.13" evidence="6"/>
<feature type="active site" evidence="8">
    <location>
        <position position="333"/>
    </location>
</feature>
<dbReference type="FunFam" id="2.60.40.10:FF:000278">
    <property type="entry name" value="Protein-glutamine gamma-glutamyltransferase 2"/>
    <property type="match status" value="1"/>
</dbReference>
<reference evidence="11" key="2">
    <citation type="submission" date="2025-09" db="UniProtKB">
        <authorList>
            <consortium name="Ensembl"/>
        </authorList>
    </citation>
    <scope>IDENTIFICATION</scope>
</reference>
<dbReference type="SUPFAM" id="SSF49309">
    <property type="entry name" value="Transglutaminase, two C-terminal domains"/>
    <property type="match status" value="2"/>
</dbReference>
<feature type="active site" evidence="8">
    <location>
        <position position="274"/>
    </location>
</feature>
<comment type="similarity">
    <text evidence="1">Belongs to the transglutaminase superfamily. Transglutaminase family.</text>
</comment>
<dbReference type="InterPro" id="IPR038765">
    <property type="entry name" value="Papain-like_cys_pep_sf"/>
</dbReference>
<dbReference type="InterPro" id="IPR036238">
    <property type="entry name" value="Transglutaminase_C_sf"/>
</dbReference>
<keyword evidence="12" id="KW-1185">Reference proteome</keyword>
<name>A0A8C3WGY1_9CETA</name>
<evidence type="ECO:0000256" key="3">
    <source>
        <dbReference type="ARBA" id="ARBA00022723"/>
    </source>
</evidence>
<dbReference type="InterPro" id="IPR008958">
    <property type="entry name" value="Transglutaminase_C"/>
</dbReference>
<dbReference type="GO" id="GO:0046872">
    <property type="term" value="F:metal ion binding"/>
    <property type="evidence" value="ECO:0007669"/>
    <property type="project" value="UniProtKB-KW"/>
</dbReference>
<evidence type="ECO:0000256" key="6">
    <source>
        <dbReference type="ARBA" id="ARBA00024222"/>
    </source>
</evidence>
<dbReference type="FunFam" id="2.60.40.10:FF:000090">
    <property type="entry name" value="Protein-glutamine gamma-glutamyltransferase 2"/>
    <property type="match status" value="1"/>
</dbReference>